<dbReference type="PANTHER" id="PTHR36688:SF2">
    <property type="entry name" value="ENDONUCLEASE_EXONUCLEASE_PHOSPHATASE DOMAIN-CONTAINING PROTEIN"/>
    <property type="match status" value="1"/>
</dbReference>
<dbReference type="InterPro" id="IPR052560">
    <property type="entry name" value="RdDP_mobile_element"/>
</dbReference>
<keyword evidence="3" id="KW-1185">Reference proteome</keyword>
<proteinExistence type="predicted"/>
<evidence type="ECO:0000313" key="2">
    <source>
        <dbReference type="EMBL" id="KAG7296733.1"/>
    </source>
</evidence>
<gene>
    <name evidence="2" type="ORF">JYU34_020641</name>
</gene>
<dbReference type="InterPro" id="IPR005135">
    <property type="entry name" value="Endo/exonuclease/phosphatase"/>
</dbReference>
<accession>A0ABQ7PVD8</accession>
<dbReference type="SUPFAM" id="SSF56219">
    <property type="entry name" value="DNase I-like"/>
    <property type="match status" value="1"/>
</dbReference>
<protein>
    <recommendedName>
        <fullName evidence="1">Reverse transcriptase domain-containing protein</fullName>
    </recommendedName>
</protein>
<evidence type="ECO:0000259" key="1">
    <source>
        <dbReference type="PROSITE" id="PS50878"/>
    </source>
</evidence>
<dbReference type="InterPro" id="IPR000477">
    <property type="entry name" value="RT_dom"/>
</dbReference>
<organism evidence="2 3">
    <name type="scientific">Plutella xylostella</name>
    <name type="common">Diamondback moth</name>
    <name type="synonym">Plutella maculipennis</name>
    <dbReference type="NCBI Taxonomy" id="51655"/>
    <lineage>
        <taxon>Eukaryota</taxon>
        <taxon>Metazoa</taxon>
        <taxon>Ecdysozoa</taxon>
        <taxon>Arthropoda</taxon>
        <taxon>Hexapoda</taxon>
        <taxon>Insecta</taxon>
        <taxon>Pterygota</taxon>
        <taxon>Neoptera</taxon>
        <taxon>Endopterygota</taxon>
        <taxon>Lepidoptera</taxon>
        <taxon>Glossata</taxon>
        <taxon>Ditrysia</taxon>
        <taxon>Yponomeutoidea</taxon>
        <taxon>Plutellidae</taxon>
        <taxon>Plutella</taxon>
    </lineage>
</organism>
<sequence>MSALKIATWNINGLTPNKSEVEAFINVNHIDILLISETHFKENTIFSIPRFNVYHTNHPDGTAHGGTAVLIKSCIKHYPLPSFCTEQIQASTVAIQQRGGYLNVSSVYCPPKHKIDESRFKDYLTTLGPRFIAGGDWNAKHTHWGSRLITTRGRELKKSIDSLKLTTLSSNEPTHWPTDPNKRPDLIDFFVIRGLSTLHLQPESSLDGSSNHTPVILTLNTPITNRKFAERLYNEKTDWDGFRNYIEENINLKMKLKNSDDIEVATRYITNLIQNACWRFTHFTERVHKQSKNLSALIKNMILEKRRLRRIWHNSRHPDDKTAFNKMSRELKEHITELENKTFQSKLESLTAKADTNYSLWKATKNYNKPHNVKPPIRDELNQWARTSKQKADAFAAHLAAVFVPNRPDPSHDDRIINETLSHEFQLELPVKSATPSEVRKEIRRLENGKAPGYDLIDKKVLLELPKKAIVFLTVLFNRIFYLEYFPKHWKVSQIIMIHKYGKPEDQAASYRPISLLPIMSKLLEKLILSRIRPILEGKIVPEHQFGFRQRHSTVEQVHRVCDKIRKSLEQREYCSSAFLDIQQAFDRVWHKGLLCKIKMMLPHNFFGLLESYLSDRLFQVRESDCTSGFYELKAGVPQGSVLGPVLYTIYTADLPETPGVTTATFADDTALLASDRDPIVASEKLQEALDSIDLWLKTWRISASASKSTHITFTLRKENCPPVSLGNQILPHKDSVKYLGMQLDRKLLWNKHIKAKRDEVNKKFKSLYWLLGKNSKLSLDNKLLVYNTIIKPIWTYGIQLWGSASISNINIIQRAQNAILKSVSNAPWFLTTNELHDNLQMTTVKEEIKRFEKSYKDRLVNHPNPLATQLLQPSYTKRLKRRCILNIKERQ</sequence>
<reference evidence="2 3" key="1">
    <citation type="submission" date="2021-06" db="EMBL/GenBank/DDBJ databases">
        <title>A haploid diamondback moth (Plutella xylostella L.) genome assembly resolves 31 chromosomes and identifies a diamide resistance mutation.</title>
        <authorList>
            <person name="Ward C.M."/>
            <person name="Perry K.D."/>
            <person name="Baker G."/>
            <person name="Powis K."/>
            <person name="Heckel D.G."/>
            <person name="Baxter S.W."/>
        </authorList>
    </citation>
    <scope>NUCLEOTIDE SEQUENCE [LARGE SCALE GENOMIC DNA]</scope>
    <source>
        <strain evidence="2 3">LV</strain>
        <tissue evidence="2">Single pupa</tissue>
    </source>
</reference>
<dbReference type="CDD" id="cd01650">
    <property type="entry name" value="RT_nLTR_like"/>
    <property type="match status" value="1"/>
</dbReference>
<dbReference type="PANTHER" id="PTHR36688">
    <property type="entry name" value="ENDO/EXONUCLEASE/PHOSPHATASE DOMAIN-CONTAINING PROTEIN"/>
    <property type="match status" value="1"/>
</dbReference>
<comment type="caution">
    <text evidence="2">The sequence shown here is derived from an EMBL/GenBank/DDBJ whole genome shotgun (WGS) entry which is preliminary data.</text>
</comment>
<name>A0ABQ7PVD8_PLUXY</name>
<dbReference type="Pfam" id="PF00078">
    <property type="entry name" value="RVT_1"/>
    <property type="match status" value="1"/>
</dbReference>
<evidence type="ECO:0000313" key="3">
    <source>
        <dbReference type="Proteomes" id="UP000823941"/>
    </source>
</evidence>
<dbReference type="SUPFAM" id="SSF56672">
    <property type="entry name" value="DNA/RNA polymerases"/>
    <property type="match status" value="1"/>
</dbReference>
<dbReference type="Proteomes" id="UP000823941">
    <property type="component" value="Chromosome 28"/>
</dbReference>
<feature type="domain" description="Reverse transcriptase" evidence="1">
    <location>
        <begin position="479"/>
        <end position="744"/>
    </location>
</feature>
<dbReference type="InterPro" id="IPR036691">
    <property type="entry name" value="Endo/exonu/phosph_ase_sf"/>
</dbReference>
<dbReference type="Pfam" id="PF03372">
    <property type="entry name" value="Exo_endo_phos"/>
    <property type="match status" value="1"/>
</dbReference>
<dbReference type="EMBL" id="JAHIBW010000028">
    <property type="protein sequence ID" value="KAG7296733.1"/>
    <property type="molecule type" value="Genomic_DNA"/>
</dbReference>
<dbReference type="PROSITE" id="PS50878">
    <property type="entry name" value="RT_POL"/>
    <property type="match status" value="1"/>
</dbReference>
<dbReference type="Gene3D" id="3.60.10.10">
    <property type="entry name" value="Endonuclease/exonuclease/phosphatase"/>
    <property type="match status" value="1"/>
</dbReference>
<dbReference type="InterPro" id="IPR043502">
    <property type="entry name" value="DNA/RNA_pol_sf"/>
</dbReference>